<comment type="caution">
    <text evidence="11">Lacks conserved residue(s) required for the propagation of feature annotation.</text>
</comment>
<feature type="region of interest" description="Disordered" evidence="12">
    <location>
        <begin position="77"/>
        <end position="135"/>
    </location>
</feature>
<keyword evidence="14" id="KW-1185">Reference proteome</keyword>
<dbReference type="Proteomes" id="UP001575181">
    <property type="component" value="Unassembled WGS sequence"/>
</dbReference>
<name>A0ABV4TWP1_9GAMM</name>
<protein>
    <recommendedName>
        <fullName evidence="3 11">Protein-export membrane protein SecG</fullName>
    </recommendedName>
</protein>
<proteinExistence type="inferred from homology"/>
<keyword evidence="8 11" id="KW-1133">Transmembrane helix</keyword>
<reference evidence="13 14" key="1">
    <citation type="submission" date="2024-08" db="EMBL/GenBank/DDBJ databases">
        <title>Whole-genome sequencing of halo(alkali)philic microorganisms from hypersaline lakes.</title>
        <authorList>
            <person name="Sorokin D.Y."/>
            <person name="Merkel A.Y."/>
            <person name="Messina E."/>
            <person name="Yakimov M."/>
        </authorList>
    </citation>
    <scope>NUCLEOTIDE SEQUENCE [LARGE SCALE GENOMIC DNA]</scope>
    <source>
        <strain evidence="13 14">Cl-TMA</strain>
    </source>
</reference>
<dbReference type="RefSeq" id="WP_373656441.1">
    <property type="nucleotide sequence ID" value="NZ_JBGUAW010000008.1"/>
</dbReference>
<organism evidence="13 14">
    <name type="scientific">Thiohalorhabdus methylotrophus</name>
    <dbReference type="NCBI Taxonomy" id="3242694"/>
    <lineage>
        <taxon>Bacteria</taxon>
        <taxon>Pseudomonadati</taxon>
        <taxon>Pseudomonadota</taxon>
        <taxon>Gammaproteobacteria</taxon>
        <taxon>Thiohalorhabdales</taxon>
        <taxon>Thiohalorhabdaceae</taxon>
        <taxon>Thiohalorhabdus</taxon>
    </lineage>
</organism>
<evidence type="ECO:0000256" key="3">
    <source>
        <dbReference type="ARBA" id="ARBA00017876"/>
    </source>
</evidence>
<evidence type="ECO:0000256" key="9">
    <source>
        <dbReference type="ARBA" id="ARBA00023010"/>
    </source>
</evidence>
<comment type="subcellular location">
    <subcellularLocation>
        <location evidence="1 11">Cell membrane</location>
        <topology evidence="1 11">Multi-pass membrane protein</topology>
    </subcellularLocation>
</comment>
<accession>A0ABV4TWP1</accession>
<dbReference type="Pfam" id="PF03840">
    <property type="entry name" value="SecG"/>
    <property type="match status" value="1"/>
</dbReference>
<dbReference type="NCBIfam" id="TIGR00810">
    <property type="entry name" value="secG"/>
    <property type="match status" value="1"/>
</dbReference>
<gene>
    <name evidence="13" type="primary">secG</name>
    <name evidence="13" type="ORF">ACERLL_12580</name>
</gene>
<evidence type="ECO:0000256" key="1">
    <source>
        <dbReference type="ARBA" id="ARBA00004651"/>
    </source>
</evidence>
<keyword evidence="5 11" id="KW-1003">Cell membrane</keyword>
<keyword evidence="6 11" id="KW-0812">Transmembrane</keyword>
<dbReference type="EMBL" id="JBGUAW010000008">
    <property type="protein sequence ID" value="MFA9461658.1"/>
    <property type="molecule type" value="Genomic_DNA"/>
</dbReference>
<comment type="function">
    <text evidence="11">Involved in protein export. Participates in an early event of protein translocation.</text>
</comment>
<evidence type="ECO:0000256" key="2">
    <source>
        <dbReference type="ARBA" id="ARBA00008445"/>
    </source>
</evidence>
<evidence type="ECO:0000256" key="11">
    <source>
        <dbReference type="RuleBase" id="RU365087"/>
    </source>
</evidence>
<evidence type="ECO:0000256" key="10">
    <source>
        <dbReference type="ARBA" id="ARBA00023136"/>
    </source>
</evidence>
<sequence length="135" mass="13064">MVTILWIIHVIVSIALIGVVLMQPGQSGGMGTAFGGGGSQTLFGSQGSTGFLGRVTGILGTVFFLSSLSLAVLSTGGDESLMEQPAPAPTQQQETTPNTPEPPTDSPAAPGSGAGGAGSQIPSIPGSGGGQGGGQ</sequence>
<evidence type="ECO:0000313" key="14">
    <source>
        <dbReference type="Proteomes" id="UP001575181"/>
    </source>
</evidence>
<evidence type="ECO:0000256" key="12">
    <source>
        <dbReference type="SAM" id="MobiDB-lite"/>
    </source>
</evidence>
<keyword evidence="10 11" id="KW-0472">Membrane</keyword>
<dbReference type="PANTHER" id="PTHR34182">
    <property type="entry name" value="PROTEIN-EXPORT MEMBRANE PROTEIN SECG"/>
    <property type="match status" value="1"/>
</dbReference>
<dbReference type="PRINTS" id="PR01651">
    <property type="entry name" value="SECGEXPORT"/>
</dbReference>
<feature type="compositionally biased region" description="Gly residues" evidence="12">
    <location>
        <begin position="126"/>
        <end position="135"/>
    </location>
</feature>
<evidence type="ECO:0000256" key="5">
    <source>
        <dbReference type="ARBA" id="ARBA00022475"/>
    </source>
</evidence>
<evidence type="ECO:0000256" key="6">
    <source>
        <dbReference type="ARBA" id="ARBA00022692"/>
    </source>
</evidence>
<evidence type="ECO:0000256" key="8">
    <source>
        <dbReference type="ARBA" id="ARBA00022989"/>
    </source>
</evidence>
<evidence type="ECO:0000256" key="4">
    <source>
        <dbReference type="ARBA" id="ARBA00022448"/>
    </source>
</evidence>
<keyword evidence="7 11" id="KW-0653">Protein transport</keyword>
<keyword evidence="4 11" id="KW-0813">Transport</keyword>
<feature type="transmembrane region" description="Helical" evidence="11">
    <location>
        <begin position="51"/>
        <end position="73"/>
    </location>
</feature>
<keyword evidence="9 11" id="KW-0811">Translocation</keyword>
<comment type="similarity">
    <text evidence="2 11">Belongs to the SecG family.</text>
</comment>
<evidence type="ECO:0000256" key="7">
    <source>
        <dbReference type="ARBA" id="ARBA00022927"/>
    </source>
</evidence>
<dbReference type="InterPro" id="IPR004692">
    <property type="entry name" value="SecG"/>
</dbReference>
<evidence type="ECO:0000313" key="13">
    <source>
        <dbReference type="EMBL" id="MFA9461658.1"/>
    </source>
</evidence>
<feature type="compositionally biased region" description="Low complexity" evidence="12">
    <location>
        <begin position="83"/>
        <end position="98"/>
    </location>
</feature>
<dbReference type="PANTHER" id="PTHR34182:SF1">
    <property type="entry name" value="PROTEIN-EXPORT MEMBRANE PROTEIN SECG"/>
    <property type="match status" value="1"/>
</dbReference>
<comment type="caution">
    <text evidence="13">The sequence shown here is derived from an EMBL/GenBank/DDBJ whole genome shotgun (WGS) entry which is preliminary data.</text>
</comment>